<dbReference type="Gene3D" id="1.20.1720.10">
    <property type="entry name" value="Multidrug resistance protein D"/>
    <property type="match status" value="1"/>
</dbReference>
<comment type="subcellular location">
    <subcellularLocation>
        <location evidence="1">Membrane</location>
        <topology evidence="1">Multi-pass membrane protein</topology>
    </subcellularLocation>
</comment>
<proteinExistence type="predicted"/>
<feature type="transmembrane region" description="Helical" evidence="6">
    <location>
        <begin position="51"/>
        <end position="71"/>
    </location>
</feature>
<evidence type="ECO:0000256" key="1">
    <source>
        <dbReference type="ARBA" id="ARBA00004141"/>
    </source>
</evidence>
<keyword evidence="3 6" id="KW-1133">Transmembrane helix</keyword>
<evidence type="ECO:0000256" key="2">
    <source>
        <dbReference type="ARBA" id="ARBA00022692"/>
    </source>
</evidence>
<protein>
    <recommendedName>
        <fullName evidence="7">Major facilitator superfamily (MFS) profile domain-containing protein</fullName>
    </recommendedName>
</protein>
<dbReference type="VEuPathDB" id="FungiDB:F4678DRAFT_477356"/>
<dbReference type="PANTHER" id="PTHR42718:SF10">
    <property type="entry name" value="TRANSPORTER, PUTATIVE (AFU_ORTHOLOGUE AFUA_8G06760)-RELATED"/>
    <property type="match status" value="1"/>
</dbReference>
<dbReference type="PROSITE" id="PS50850">
    <property type="entry name" value="MFS"/>
    <property type="match status" value="1"/>
</dbReference>
<evidence type="ECO:0000313" key="9">
    <source>
        <dbReference type="Proteomes" id="UP001148614"/>
    </source>
</evidence>
<feature type="domain" description="Major facilitator superfamily (MFS) profile" evidence="7">
    <location>
        <begin position="54"/>
        <end position="583"/>
    </location>
</feature>
<comment type="caution">
    <text evidence="8">The sequence shown here is derived from an EMBL/GenBank/DDBJ whole genome shotgun (WGS) entry which is preliminary data.</text>
</comment>
<feature type="region of interest" description="Disordered" evidence="5">
    <location>
        <begin position="488"/>
        <end position="509"/>
    </location>
</feature>
<dbReference type="VEuPathDB" id="FungiDB:F4678DRAFT_481445"/>
<dbReference type="GO" id="GO:0016020">
    <property type="term" value="C:membrane"/>
    <property type="evidence" value="ECO:0007669"/>
    <property type="project" value="UniProtKB-SubCell"/>
</dbReference>
<keyword evidence="4 6" id="KW-0472">Membrane</keyword>
<evidence type="ECO:0000256" key="6">
    <source>
        <dbReference type="SAM" id="Phobius"/>
    </source>
</evidence>
<reference evidence="8" key="1">
    <citation type="submission" date="2022-07" db="EMBL/GenBank/DDBJ databases">
        <title>Genome Sequence of Xylaria arbuscula.</title>
        <authorList>
            <person name="Buettner E."/>
        </authorList>
    </citation>
    <scope>NUCLEOTIDE SEQUENCE</scope>
    <source>
        <strain evidence="8">VT107</strain>
    </source>
</reference>
<dbReference type="AlphaFoldDB" id="A0A9W8TMQ9"/>
<feature type="transmembrane region" description="Helical" evidence="6">
    <location>
        <begin position="119"/>
        <end position="139"/>
    </location>
</feature>
<accession>A0A9W8TMQ9</accession>
<evidence type="ECO:0000256" key="3">
    <source>
        <dbReference type="ARBA" id="ARBA00022989"/>
    </source>
</evidence>
<feature type="transmembrane region" description="Helical" evidence="6">
    <location>
        <begin position="409"/>
        <end position="437"/>
    </location>
</feature>
<dbReference type="InterPro" id="IPR036259">
    <property type="entry name" value="MFS_trans_sf"/>
</dbReference>
<dbReference type="Pfam" id="PF07690">
    <property type="entry name" value="MFS_1"/>
    <property type="match status" value="1"/>
</dbReference>
<dbReference type="Proteomes" id="UP001148614">
    <property type="component" value="Unassembled WGS sequence"/>
</dbReference>
<organism evidence="8 9">
    <name type="scientific">Xylaria arbuscula</name>
    <dbReference type="NCBI Taxonomy" id="114810"/>
    <lineage>
        <taxon>Eukaryota</taxon>
        <taxon>Fungi</taxon>
        <taxon>Dikarya</taxon>
        <taxon>Ascomycota</taxon>
        <taxon>Pezizomycotina</taxon>
        <taxon>Sordariomycetes</taxon>
        <taxon>Xylariomycetidae</taxon>
        <taxon>Xylariales</taxon>
        <taxon>Xylariaceae</taxon>
        <taxon>Xylaria</taxon>
    </lineage>
</organism>
<dbReference type="InterPro" id="IPR011701">
    <property type="entry name" value="MFS"/>
</dbReference>
<evidence type="ECO:0000259" key="7">
    <source>
        <dbReference type="PROSITE" id="PS50850"/>
    </source>
</evidence>
<sequence length="583" mass="61959">MSIIDLDISIQVIPPPEREILDDRLLHNETVVGATPLEEGIEQTYVSRSRAYGIICILCLVTFIASASTGLLTSSVPTITKDLSIPSSGSYLPLSVYGLTSGASLLVSGSVADAVGSRVIFLIGALLQSAFILGCGLARTSIQLVIFRALQGISVALCLPTATDILSNTMSPGRRRNVGFACTGLGQSLGYSAGLVLGGLFVDTLGWRAASGPYSQLPLETTTICKHLCYGVTVIRGSANHGTLLHSILPKSTAGKPLGVVASTIAGPDRWVHHWTIYRRFRAPPIAKVYYICVVAALVWCVANYGYGKARVAILVGVFPCATSTTGPTLILIGKQASADVLFCVGVITVSEVFPRDMQSLAGAVFNTAAQLGTSLGLAFTSLLSDSVMRAAELHGDQMPAALGKGYAAAFWLAFGWLLVALEYQWSVIVPVLALFLGSRVKPAHDSHVLTPASDGLERYDRATAAGAYDRSSVITLAPPVAPPLQIDTSRHPALPHAPRSPSSGNRTTGPRLVSLYQYLIFVGPRIDSQTLFINYVASNRFLYTVSQAYVDARLRNTRETALKCPVGVTPTVTTTHIVKLEE</sequence>
<keyword evidence="9" id="KW-1185">Reference proteome</keyword>
<feature type="transmembrane region" description="Helical" evidence="6">
    <location>
        <begin position="313"/>
        <end position="333"/>
    </location>
</feature>
<feature type="transmembrane region" description="Helical" evidence="6">
    <location>
        <begin position="145"/>
        <end position="166"/>
    </location>
</feature>
<gene>
    <name evidence="8" type="ORF">NPX13_g3927</name>
</gene>
<dbReference type="SUPFAM" id="SSF103473">
    <property type="entry name" value="MFS general substrate transporter"/>
    <property type="match status" value="2"/>
</dbReference>
<evidence type="ECO:0000313" key="8">
    <source>
        <dbReference type="EMBL" id="KAJ3575749.1"/>
    </source>
</evidence>
<keyword evidence="2 6" id="KW-0812">Transmembrane</keyword>
<evidence type="ECO:0000256" key="4">
    <source>
        <dbReference type="ARBA" id="ARBA00023136"/>
    </source>
</evidence>
<dbReference type="EMBL" id="JANPWZ010000521">
    <property type="protein sequence ID" value="KAJ3575749.1"/>
    <property type="molecule type" value="Genomic_DNA"/>
</dbReference>
<feature type="transmembrane region" description="Helical" evidence="6">
    <location>
        <begin position="289"/>
        <end position="307"/>
    </location>
</feature>
<evidence type="ECO:0000256" key="5">
    <source>
        <dbReference type="SAM" id="MobiDB-lite"/>
    </source>
</evidence>
<dbReference type="InterPro" id="IPR020846">
    <property type="entry name" value="MFS_dom"/>
</dbReference>
<dbReference type="PANTHER" id="PTHR42718">
    <property type="entry name" value="MAJOR FACILITATOR SUPERFAMILY MULTIDRUG TRANSPORTER MFSC"/>
    <property type="match status" value="1"/>
</dbReference>
<name>A0A9W8TMQ9_9PEZI</name>
<dbReference type="GO" id="GO:0022857">
    <property type="term" value="F:transmembrane transporter activity"/>
    <property type="evidence" value="ECO:0007669"/>
    <property type="project" value="InterPro"/>
</dbReference>